<feature type="domain" description="ABC-type glycine betaine transport system substrate-binding" evidence="2">
    <location>
        <begin position="29"/>
        <end position="283"/>
    </location>
</feature>
<feature type="chain" id="PRO_5014892438" evidence="1">
    <location>
        <begin position="23"/>
        <end position="313"/>
    </location>
</feature>
<dbReference type="SUPFAM" id="SSF53850">
    <property type="entry name" value="Periplasmic binding protein-like II"/>
    <property type="match status" value="1"/>
</dbReference>
<accession>A0A2N7UNN1</accession>
<dbReference type="GO" id="GO:0042597">
    <property type="term" value="C:periplasmic space"/>
    <property type="evidence" value="ECO:0007669"/>
    <property type="project" value="InterPro"/>
</dbReference>
<reference evidence="3 4" key="1">
    <citation type="submission" date="2018-01" db="EMBL/GenBank/DDBJ databases">
        <title>Halomonas endophytica sp. nov., isolated from storage liquid in the stems of Populus euphratica.</title>
        <authorList>
            <person name="Chen C."/>
        </authorList>
    </citation>
    <scope>NUCLEOTIDE SEQUENCE [LARGE SCALE GENOMIC DNA]</scope>
    <source>
        <strain evidence="3 4">BZ-SZ-XJ27</strain>
    </source>
</reference>
<sequence length="313" mass="34087">MRRPALLTTLALSGLLPLGAQASQDASDELRLVVPPWPGVTVKSEIMAQLAEPLGYQVEALEISSTVGYQTLQSGESDVFLAGWLPSQQQSFDAAMEAGGIVDLGNNVTGARMGFAVPGYVHEAGITHAEQLADPEVRERFGGEIYSIESGSTVSDHLHGAVEGDTYGLGSWDLRESSTPGMLAEVDAAQREERWILFYGWTPHWMAPAYDMAILDDPEGVFGENNGKSDVRTIVARDYHAANPNMVRLLDQFELTADEQSEFIRDYGLEEGDLETVARDWLQANPERVSTFLEGVTTRDGEPGLEAVRASLQ</sequence>
<keyword evidence="1" id="KW-0732">Signal</keyword>
<dbReference type="Gene3D" id="3.40.190.100">
    <property type="entry name" value="Glycine betaine-binding periplasmic protein, domain 2"/>
    <property type="match status" value="1"/>
</dbReference>
<dbReference type="AlphaFoldDB" id="A0A2N7UNN1"/>
<evidence type="ECO:0000313" key="4">
    <source>
        <dbReference type="Proteomes" id="UP000235547"/>
    </source>
</evidence>
<dbReference type="Proteomes" id="UP000235547">
    <property type="component" value="Unassembled WGS sequence"/>
</dbReference>
<protein>
    <submittedName>
        <fullName evidence="3">Glycine/betaine ABC transporter</fullName>
    </submittedName>
</protein>
<organism evidence="3 4">
    <name type="scientific">Halomonas urumqiensis</name>
    <dbReference type="NCBI Taxonomy" id="1684789"/>
    <lineage>
        <taxon>Bacteria</taxon>
        <taxon>Pseudomonadati</taxon>
        <taxon>Pseudomonadota</taxon>
        <taxon>Gammaproteobacteria</taxon>
        <taxon>Oceanospirillales</taxon>
        <taxon>Halomonadaceae</taxon>
        <taxon>Halomonas</taxon>
    </lineage>
</organism>
<evidence type="ECO:0000313" key="3">
    <source>
        <dbReference type="EMBL" id="PMR82029.1"/>
    </source>
</evidence>
<evidence type="ECO:0000256" key="1">
    <source>
        <dbReference type="SAM" id="SignalP"/>
    </source>
</evidence>
<keyword evidence="4" id="KW-1185">Reference proteome</keyword>
<dbReference type="GO" id="GO:0033265">
    <property type="term" value="F:choline binding"/>
    <property type="evidence" value="ECO:0007669"/>
    <property type="project" value="InterPro"/>
</dbReference>
<feature type="signal peptide" evidence="1">
    <location>
        <begin position="1"/>
        <end position="22"/>
    </location>
</feature>
<dbReference type="CDD" id="cd13640">
    <property type="entry name" value="PBP2_ChoX"/>
    <property type="match status" value="1"/>
</dbReference>
<dbReference type="GO" id="GO:0015871">
    <property type="term" value="P:choline transport"/>
    <property type="evidence" value="ECO:0007669"/>
    <property type="project" value="InterPro"/>
</dbReference>
<dbReference type="RefSeq" id="WP_102586700.1">
    <property type="nucleotide sequence ID" value="NZ_BNAE01000002.1"/>
</dbReference>
<name>A0A2N7UNN1_9GAMM</name>
<dbReference type="InterPro" id="IPR007210">
    <property type="entry name" value="ABC_Gly_betaine_transp_sub-bd"/>
</dbReference>
<proteinExistence type="predicted"/>
<dbReference type="EMBL" id="PNRG01000005">
    <property type="protein sequence ID" value="PMR82029.1"/>
    <property type="molecule type" value="Genomic_DNA"/>
</dbReference>
<evidence type="ECO:0000259" key="2">
    <source>
        <dbReference type="Pfam" id="PF04069"/>
    </source>
</evidence>
<dbReference type="InterPro" id="IPR017783">
    <property type="entry name" value="ABC_choline_sub-bd"/>
</dbReference>
<dbReference type="Gene3D" id="3.40.190.10">
    <property type="entry name" value="Periplasmic binding protein-like II"/>
    <property type="match status" value="1"/>
</dbReference>
<dbReference type="Pfam" id="PF04069">
    <property type="entry name" value="OpuAC"/>
    <property type="match status" value="1"/>
</dbReference>
<gene>
    <name evidence="3" type="ORF">C1H70_02170</name>
</gene>
<comment type="caution">
    <text evidence="3">The sequence shown here is derived from an EMBL/GenBank/DDBJ whole genome shotgun (WGS) entry which is preliminary data.</text>
</comment>
<dbReference type="GO" id="GO:0022857">
    <property type="term" value="F:transmembrane transporter activity"/>
    <property type="evidence" value="ECO:0007669"/>
    <property type="project" value="InterPro"/>
</dbReference>
<dbReference type="OrthoDB" id="9787902at2"/>
<dbReference type="GO" id="GO:0043190">
    <property type="term" value="C:ATP-binding cassette (ABC) transporter complex"/>
    <property type="evidence" value="ECO:0007669"/>
    <property type="project" value="InterPro"/>
</dbReference>